<name>A0A5J4W021_9EUKA</name>
<dbReference type="EMBL" id="SNRW01004089">
    <property type="protein sequence ID" value="KAA6388172.1"/>
    <property type="molecule type" value="Genomic_DNA"/>
</dbReference>
<feature type="compositionally biased region" description="Low complexity" evidence="1">
    <location>
        <begin position="50"/>
        <end position="66"/>
    </location>
</feature>
<dbReference type="Proteomes" id="UP000324800">
    <property type="component" value="Unassembled WGS sequence"/>
</dbReference>
<accession>A0A5J4W021</accession>
<protein>
    <submittedName>
        <fullName evidence="2">Uncharacterized protein</fullName>
    </submittedName>
</protein>
<evidence type="ECO:0000256" key="1">
    <source>
        <dbReference type="SAM" id="MobiDB-lite"/>
    </source>
</evidence>
<evidence type="ECO:0000313" key="2">
    <source>
        <dbReference type="EMBL" id="KAA6388172.1"/>
    </source>
</evidence>
<feature type="region of interest" description="Disordered" evidence="1">
    <location>
        <begin position="41"/>
        <end position="94"/>
    </location>
</feature>
<comment type="caution">
    <text evidence="2">The sequence shown here is derived from an EMBL/GenBank/DDBJ whole genome shotgun (WGS) entry which is preliminary data.</text>
</comment>
<reference evidence="2 3" key="1">
    <citation type="submission" date="2019-03" db="EMBL/GenBank/DDBJ databases">
        <title>Single cell metagenomics reveals metabolic interactions within the superorganism composed of flagellate Streblomastix strix and complex community of Bacteroidetes bacteria on its surface.</title>
        <authorList>
            <person name="Treitli S.C."/>
            <person name="Kolisko M."/>
            <person name="Husnik F."/>
            <person name="Keeling P."/>
            <person name="Hampl V."/>
        </authorList>
    </citation>
    <scope>NUCLEOTIDE SEQUENCE [LARGE SCALE GENOMIC DNA]</scope>
    <source>
        <strain evidence="2">ST1C</strain>
    </source>
</reference>
<organism evidence="2 3">
    <name type="scientific">Streblomastix strix</name>
    <dbReference type="NCBI Taxonomy" id="222440"/>
    <lineage>
        <taxon>Eukaryota</taxon>
        <taxon>Metamonada</taxon>
        <taxon>Preaxostyla</taxon>
        <taxon>Oxymonadida</taxon>
        <taxon>Streblomastigidae</taxon>
        <taxon>Streblomastix</taxon>
    </lineage>
</organism>
<gene>
    <name evidence="2" type="ORF">EZS28_016301</name>
</gene>
<proteinExistence type="predicted"/>
<evidence type="ECO:0000313" key="3">
    <source>
        <dbReference type="Proteomes" id="UP000324800"/>
    </source>
</evidence>
<sequence>MINQLKNQLEHLNNSLKLLKPSINVLYPGVQDQIKSFEEEKTIPSTPQAQLKQTPVPTPKPKQTLLQVTRFERRSSSSAHGVKGSRGLEWGKRW</sequence>
<dbReference type="AlphaFoldDB" id="A0A5J4W021"/>